<gene>
    <name evidence="2" type="primary">Fhdc1_1</name>
    <name evidence="2" type="ORF">BALREX_R13228</name>
</gene>
<evidence type="ECO:0000259" key="1">
    <source>
        <dbReference type="PROSITE" id="PS51444"/>
    </source>
</evidence>
<comment type="caution">
    <text evidence="2">The sequence shown here is derived from an EMBL/GenBank/DDBJ whole genome shotgun (WGS) entry which is preliminary data.</text>
</comment>
<dbReference type="AlphaFoldDB" id="A0A7L2UM87"/>
<reference evidence="2 3" key="1">
    <citation type="submission" date="2019-09" db="EMBL/GenBank/DDBJ databases">
        <title>Bird 10,000 Genomes (B10K) Project - Family phase.</title>
        <authorList>
            <person name="Zhang G."/>
        </authorList>
    </citation>
    <scope>NUCLEOTIDE SEQUENCE [LARGE SCALE GENOMIC DNA]</scope>
    <source>
        <strain evidence="2">B10K-DU-012-56</strain>
    </source>
</reference>
<dbReference type="PANTHER" id="PTHR46345:SF8">
    <property type="entry name" value="FORMIN 3, ISOFORM B"/>
    <property type="match status" value="1"/>
</dbReference>
<keyword evidence="3" id="KW-1185">Reference proteome</keyword>
<dbReference type="PROSITE" id="PS51444">
    <property type="entry name" value="FH2"/>
    <property type="match status" value="1"/>
</dbReference>
<feature type="non-terminal residue" evidence="2">
    <location>
        <position position="1"/>
    </location>
</feature>
<sequence>LLEPKRSLALGVFLKQVKRPVRQIVQDIQEGVGAPYGAEKLLELSRMLPGAAEVARLRSFTGSPRQLADP</sequence>
<accession>A0A7L2UM87</accession>
<name>A0A7L2UM87_BALRX</name>
<organism evidence="2 3">
    <name type="scientific">Balaeniceps rex</name>
    <name type="common">Shoebill</name>
    <dbReference type="NCBI Taxonomy" id="33584"/>
    <lineage>
        <taxon>Eukaryota</taxon>
        <taxon>Metazoa</taxon>
        <taxon>Chordata</taxon>
        <taxon>Craniata</taxon>
        <taxon>Vertebrata</taxon>
        <taxon>Euteleostomi</taxon>
        <taxon>Archelosauria</taxon>
        <taxon>Archosauria</taxon>
        <taxon>Dinosauria</taxon>
        <taxon>Saurischia</taxon>
        <taxon>Theropoda</taxon>
        <taxon>Coelurosauria</taxon>
        <taxon>Aves</taxon>
        <taxon>Neognathae</taxon>
        <taxon>Neoaves</taxon>
        <taxon>Aequornithes</taxon>
        <taxon>Pelecaniformes</taxon>
        <taxon>Balaenicipitidae</taxon>
        <taxon>Balaeniceps</taxon>
    </lineage>
</organism>
<dbReference type="SUPFAM" id="SSF101447">
    <property type="entry name" value="Formin homology 2 domain (FH2 domain)"/>
    <property type="match status" value="1"/>
</dbReference>
<dbReference type="EMBL" id="VYZW01042674">
    <property type="protein sequence ID" value="NXS46638.1"/>
    <property type="molecule type" value="Genomic_DNA"/>
</dbReference>
<dbReference type="Gene3D" id="1.20.58.630">
    <property type="match status" value="1"/>
</dbReference>
<evidence type="ECO:0000313" key="3">
    <source>
        <dbReference type="Proteomes" id="UP000528411"/>
    </source>
</evidence>
<feature type="non-terminal residue" evidence="2">
    <location>
        <position position="70"/>
    </location>
</feature>
<dbReference type="InterPro" id="IPR015425">
    <property type="entry name" value="FH2_Formin"/>
</dbReference>
<feature type="domain" description="FH2" evidence="1">
    <location>
        <begin position="1"/>
        <end position="70"/>
    </location>
</feature>
<dbReference type="PANTHER" id="PTHR46345">
    <property type="entry name" value="INVERTED FORMIN-2"/>
    <property type="match status" value="1"/>
</dbReference>
<evidence type="ECO:0000313" key="2">
    <source>
        <dbReference type="EMBL" id="NXS46638.1"/>
    </source>
</evidence>
<proteinExistence type="predicted"/>
<dbReference type="Proteomes" id="UP000528411">
    <property type="component" value="Unassembled WGS sequence"/>
</dbReference>
<protein>
    <submittedName>
        <fullName evidence="2">FHDC1 protein</fullName>
    </submittedName>
</protein>
<dbReference type="OrthoDB" id="26518at2759"/>